<keyword evidence="1" id="KW-0732">Signal</keyword>
<gene>
    <name evidence="2" type="ORF">LSUB1_G007981</name>
</gene>
<evidence type="ECO:0000256" key="1">
    <source>
        <dbReference type="SAM" id="SignalP"/>
    </source>
</evidence>
<keyword evidence="3" id="KW-1185">Reference proteome</keyword>
<dbReference type="Proteomes" id="UP000462212">
    <property type="component" value="Unassembled WGS sequence"/>
</dbReference>
<organism evidence="2 3">
    <name type="scientific">Lachnellula subtilissima</name>
    <dbReference type="NCBI Taxonomy" id="602034"/>
    <lineage>
        <taxon>Eukaryota</taxon>
        <taxon>Fungi</taxon>
        <taxon>Dikarya</taxon>
        <taxon>Ascomycota</taxon>
        <taxon>Pezizomycotina</taxon>
        <taxon>Leotiomycetes</taxon>
        <taxon>Helotiales</taxon>
        <taxon>Lachnaceae</taxon>
        <taxon>Lachnellula</taxon>
    </lineage>
</organism>
<sequence length="259" mass="28085">MNAITILVSALCLAVLQFSVQAESAHAFWFLPSAPITRFQSTMVVPSTPGGGLHAVWPGLENESEGFVFQSVLSDSNGAGSWTFFVEYCCNPNYVYTPIKGSEELSSITCFFLTGCIVYPGDSITSTFSLDNGLWTDAWSLTPGATGSSNGQIPQIGSSSNSFCKPLDSPLQRRLLTNIELKSQRRCLDPRCPGNRIEGRRSVGFWRGSMDRYLCNGFDDFTMVYGTTALNYQISGGVQSSSGPSTTCTYQSLQFIGPS</sequence>
<accession>A0A8H8RG46</accession>
<reference evidence="2 3" key="1">
    <citation type="submission" date="2018-05" db="EMBL/GenBank/DDBJ databases">
        <title>Genome sequencing and assembly of the regulated plant pathogen Lachnellula willkommii and related sister species for the development of diagnostic species identification markers.</title>
        <authorList>
            <person name="Giroux E."/>
            <person name="Bilodeau G."/>
        </authorList>
    </citation>
    <scope>NUCLEOTIDE SEQUENCE [LARGE SCALE GENOMIC DNA]</scope>
    <source>
        <strain evidence="2 3">CBS 197.66</strain>
    </source>
</reference>
<comment type="caution">
    <text evidence="2">The sequence shown here is derived from an EMBL/GenBank/DDBJ whole genome shotgun (WGS) entry which is preliminary data.</text>
</comment>
<proteinExistence type="predicted"/>
<evidence type="ECO:0000313" key="3">
    <source>
        <dbReference type="Proteomes" id="UP000462212"/>
    </source>
</evidence>
<dbReference type="EMBL" id="QGMJ01000950">
    <property type="protein sequence ID" value="TVY32737.1"/>
    <property type="molecule type" value="Genomic_DNA"/>
</dbReference>
<evidence type="ECO:0000313" key="2">
    <source>
        <dbReference type="EMBL" id="TVY32737.1"/>
    </source>
</evidence>
<feature type="chain" id="PRO_5034401633" evidence="1">
    <location>
        <begin position="23"/>
        <end position="259"/>
    </location>
</feature>
<protein>
    <submittedName>
        <fullName evidence="2">Uncharacterized protein</fullName>
    </submittedName>
</protein>
<dbReference type="OrthoDB" id="3524163at2759"/>
<dbReference type="AlphaFoldDB" id="A0A8H8RG46"/>
<name>A0A8H8RG46_9HELO</name>
<feature type="signal peptide" evidence="1">
    <location>
        <begin position="1"/>
        <end position="22"/>
    </location>
</feature>